<dbReference type="Proteomes" id="UP000198379">
    <property type="component" value="Unassembled WGS sequence"/>
</dbReference>
<dbReference type="OrthoDB" id="1446045at2"/>
<dbReference type="AlphaFoldDB" id="A0A238ZPW8"/>
<name>A0A238ZPW8_9FLAO</name>
<evidence type="ECO:0000313" key="1">
    <source>
        <dbReference type="EMBL" id="SNR85496.1"/>
    </source>
</evidence>
<accession>A0A238ZPW8</accession>
<dbReference type="EMBL" id="FZNY01000003">
    <property type="protein sequence ID" value="SNR85496.1"/>
    <property type="molecule type" value="Genomic_DNA"/>
</dbReference>
<gene>
    <name evidence="1" type="ORF">SAMN06265376_103427</name>
</gene>
<evidence type="ECO:0000313" key="2">
    <source>
        <dbReference type="Proteomes" id="UP000198379"/>
    </source>
</evidence>
<reference evidence="1 2" key="1">
    <citation type="submission" date="2017-06" db="EMBL/GenBank/DDBJ databases">
        <authorList>
            <person name="Kim H.J."/>
            <person name="Triplett B.A."/>
        </authorList>
    </citation>
    <scope>NUCLEOTIDE SEQUENCE [LARGE SCALE GENOMIC DNA]</scope>
    <source>
        <strain evidence="1 2">DSM 25597</strain>
    </source>
</reference>
<proteinExistence type="predicted"/>
<sequence length="241" mass="28169">MTLKKNIKKNLLSYTNEWKKLTETKDIDSIIKYMNSGFSFYITRKEYNIIQANQPEYVHYYFAIKDKEFKILIIDNKADEAGDHTHVFEKSLSNEIQDLSLNLMGSKDVTISMEEALNRSFRWNLFSYNWLKAMSEKKYYKDHTIPLIINPIKDLENIFKNTSESYAYHFFGLKENNTNNDDDQYSINSMDNYMIDLIVTNVTSIHNTDNEDDSANDNSCIGGGCAVTIHNEKKHSLFPKE</sequence>
<organism evidence="1 2">
    <name type="scientific">Dokdonia pacifica</name>
    <dbReference type="NCBI Taxonomy" id="1627892"/>
    <lineage>
        <taxon>Bacteria</taxon>
        <taxon>Pseudomonadati</taxon>
        <taxon>Bacteroidota</taxon>
        <taxon>Flavobacteriia</taxon>
        <taxon>Flavobacteriales</taxon>
        <taxon>Flavobacteriaceae</taxon>
        <taxon>Dokdonia</taxon>
    </lineage>
</organism>
<protein>
    <submittedName>
        <fullName evidence="1">Uncharacterized protein</fullName>
    </submittedName>
</protein>
<keyword evidence="2" id="KW-1185">Reference proteome</keyword>
<dbReference type="RefSeq" id="WP_089371734.1">
    <property type="nucleotide sequence ID" value="NZ_BMEP01000001.1"/>
</dbReference>